<dbReference type="Proteomes" id="UP000001058">
    <property type="component" value="Unassembled WGS sequence"/>
</dbReference>
<accession>D8U1G4</accession>
<dbReference type="FunFam" id="1.20.140.30:FF:000001">
    <property type="entry name" value="MOB kinase activator 1A"/>
    <property type="match status" value="1"/>
</dbReference>
<reference evidence="1 2" key="1">
    <citation type="journal article" date="2010" name="Science">
        <title>Genomic analysis of organismal complexity in the multicellular green alga Volvox carteri.</title>
        <authorList>
            <person name="Prochnik S.E."/>
            <person name="Umen J."/>
            <person name="Nedelcu A.M."/>
            <person name="Hallmann A."/>
            <person name="Miller S.M."/>
            <person name="Nishii I."/>
            <person name="Ferris P."/>
            <person name="Kuo A."/>
            <person name="Mitros T."/>
            <person name="Fritz-Laylin L.K."/>
            <person name="Hellsten U."/>
            <person name="Chapman J."/>
            <person name="Simakov O."/>
            <person name="Rensing S.A."/>
            <person name="Terry A."/>
            <person name="Pangilinan J."/>
            <person name="Kapitonov V."/>
            <person name="Jurka J."/>
            <person name="Salamov A."/>
            <person name="Shapiro H."/>
            <person name="Schmutz J."/>
            <person name="Grimwood J."/>
            <person name="Lindquist E."/>
            <person name="Lucas S."/>
            <person name="Grigoriev I.V."/>
            <person name="Schmitt R."/>
            <person name="Kirk D."/>
            <person name="Rokhsar D.S."/>
        </authorList>
    </citation>
    <scope>NUCLEOTIDE SEQUENCE [LARGE SCALE GENOMIC DNA]</scope>
    <source>
        <strain evidence="2">f. Nagariensis / Eve</strain>
    </source>
</reference>
<dbReference type="GeneID" id="9628738"/>
<dbReference type="InParanoid" id="D8U1G4"/>
<dbReference type="FunCoup" id="D8U1G4">
    <property type="interactions" value="1724"/>
</dbReference>
<dbReference type="KEGG" id="vcn:VOLCADRAFT_62611"/>
<name>D8U1G4_VOLCA</name>
<dbReference type="PANTHER" id="PTHR22599">
    <property type="entry name" value="MPS ONE BINDER KINASE ACTIVATOR-LIKE MOB"/>
    <property type="match status" value="1"/>
</dbReference>
<dbReference type="InterPro" id="IPR036703">
    <property type="entry name" value="MOB_kinase_act_sf"/>
</dbReference>
<sequence length="228" mass="26123">MITFCLCTCSSRSTKTFRPRKSTPVGSKGLQLKRHLDATLGSGNIMEAVKLPPGEDLNEWLAVNTVDFYNAISILYGTLEEVCTERSCEIMSASAKYEYLWADGVKVKKPIKCSAPEYINRLYDWIEEQIDDDRIFPQQFGSPFPPNFLEVTKTIFKRLFRVYAHIYHSHFTAICTLGEEAHLKTCFKHFIYFVKHYNLVDEKELAPLQELIDTFMESGRHGGTDGTL</sequence>
<dbReference type="OrthoDB" id="8170117at2759"/>
<dbReference type="Gene3D" id="1.20.140.30">
    <property type="entry name" value="MOB kinase activator"/>
    <property type="match status" value="1"/>
</dbReference>
<protein>
    <submittedName>
        <fullName evidence="1">Cytokinesis-related protein</fullName>
    </submittedName>
</protein>
<dbReference type="SUPFAM" id="SSF101152">
    <property type="entry name" value="Mob1/phocein"/>
    <property type="match status" value="1"/>
</dbReference>
<dbReference type="InterPro" id="IPR005301">
    <property type="entry name" value="MOB_kinase_act_fam"/>
</dbReference>
<dbReference type="SMART" id="SM01388">
    <property type="entry name" value="Mob1_phocein"/>
    <property type="match status" value="1"/>
</dbReference>
<organism evidence="2">
    <name type="scientific">Volvox carteri f. nagariensis</name>
    <dbReference type="NCBI Taxonomy" id="3068"/>
    <lineage>
        <taxon>Eukaryota</taxon>
        <taxon>Viridiplantae</taxon>
        <taxon>Chlorophyta</taxon>
        <taxon>core chlorophytes</taxon>
        <taxon>Chlorophyceae</taxon>
        <taxon>CS clade</taxon>
        <taxon>Chlamydomonadales</taxon>
        <taxon>Volvocaceae</taxon>
        <taxon>Volvox</taxon>
    </lineage>
</organism>
<evidence type="ECO:0000313" key="1">
    <source>
        <dbReference type="EMBL" id="EFJ46334.1"/>
    </source>
</evidence>
<evidence type="ECO:0000313" key="2">
    <source>
        <dbReference type="Proteomes" id="UP000001058"/>
    </source>
</evidence>
<gene>
    <name evidence="1" type="primary">mob1</name>
    <name evidence="1" type="ORF">VOLCADRAFT_62611</name>
</gene>
<dbReference type="AlphaFoldDB" id="D8U1G4"/>
<dbReference type="eggNOG" id="KOG0440">
    <property type="taxonomic scope" value="Eukaryota"/>
</dbReference>
<dbReference type="Pfam" id="PF03637">
    <property type="entry name" value="Mob1_phocein"/>
    <property type="match status" value="1"/>
</dbReference>
<proteinExistence type="predicted"/>
<dbReference type="EMBL" id="GL378351">
    <property type="protein sequence ID" value="EFJ46334.1"/>
    <property type="molecule type" value="Genomic_DNA"/>
</dbReference>
<keyword evidence="2" id="KW-1185">Reference proteome</keyword>
<dbReference type="STRING" id="3068.D8U1G4"/>
<dbReference type="RefSeq" id="XP_002952487.1">
    <property type="nucleotide sequence ID" value="XM_002952441.1"/>
</dbReference>